<evidence type="ECO:0000259" key="17">
    <source>
        <dbReference type="PROSITE" id="PS50113"/>
    </source>
</evidence>
<evidence type="ECO:0000256" key="8">
    <source>
        <dbReference type="ARBA" id="ARBA00022679"/>
    </source>
</evidence>
<dbReference type="GO" id="GO:0004673">
    <property type="term" value="F:protein histidine kinase activity"/>
    <property type="evidence" value="ECO:0007669"/>
    <property type="project" value="UniProtKB-EC"/>
</dbReference>
<dbReference type="Pfam" id="PF07536">
    <property type="entry name" value="HWE_HK"/>
    <property type="match status" value="1"/>
</dbReference>
<reference evidence="18 19" key="1">
    <citation type="submission" date="2018-04" db="EMBL/GenBank/DDBJ databases">
        <title>The genome sequence of Caulobacter sp. 744.</title>
        <authorList>
            <person name="Gao J."/>
            <person name="Sun J."/>
        </authorList>
    </citation>
    <scope>NUCLEOTIDE SEQUENCE [LARGE SCALE GENOMIC DNA]</scope>
    <source>
        <strain evidence="18 19">774</strain>
    </source>
</reference>
<accession>A0A2T9K9W2</accession>
<evidence type="ECO:0000256" key="11">
    <source>
        <dbReference type="ARBA" id="ARBA00022777"/>
    </source>
</evidence>
<organism evidence="18 19">
    <name type="scientific">Caulobacter endophyticus</name>
    <dbReference type="NCBI Taxonomy" id="2172652"/>
    <lineage>
        <taxon>Bacteria</taxon>
        <taxon>Pseudomonadati</taxon>
        <taxon>Pseudomonadota</taxon>
        <taxon>Alphaproteobacteria</taxon>
        <taxon>Caulobacterales</taxon>
        <taxon>Caulobacteraceae</taxon>
        <taxon>Caulobacter</taxon>
    </lineage>
</organism>
<dbReference type="SMART" id="SM00086">
    <property type="entry name" value="PAC"/>
    <property type="match status" value="2"/>
</dbReference>
<gene>
    <name evidence="18" type="ORF">DDF67_05160</name>
</gene>
<evidence type="ECO:0000256" key="14">
    <source>
        <dbReference type="ARBA" id="ARBA00023026"/>
    </source>
</evidence>
<dbReference type="EC" id="2.7.13.3" evidence="2"/>
<dbReference type="PANTHER" id="PTHR41523">
    <property type="entry name" value="TWO-COMPONENT SYSTEM SENSOR PROTEIN"/>
    <property type="match status" value="1"/>
</dbReference>
<evidence type="ECO:0000256" key="10">
    <source>
        <dbReference type="ARBA" id="ARBA00022741"/>
    </source>
</evidence>
<keyword evidence="6" id="KW-0285">Flavoprotein</keyword>
<dbReference type="EMBL" id="QDKQ01000024">
    <property type="protein sequence ID" value="PVM92755.1"/>
    <property type="molecule type" value="Genomic_DNA"/>
</dbReference>
<dbReference type="InterPro" id="IPR013656">
    <property type="entry name" value="PAS_4"/>
</dbReference>
<evidence type="ECO:0000256" key="15">
    <source>
        <dbReference type="ARBA" id="ARBA00023170"/>
    </source>
</evidence>
<keyword evidence="12" id="KW-0067">ATP-binding</keyword>
<evidence type="ECO:0000256" key="13">
    <source>
        <dbReference type="ARBA" id="ARBA00022991"/>
    </source>
</evidence>
<evidence type="ECO:0000313" key="18">
    <source>
        <dbReference type="EMBL" id="PVM92755.1"/>
    </source>
</evidence>
<dbReference type="PROSITE" id="PS50113">
    <property type="entry name" value="PAC"/>
    <property type="match status" value="1"/>
</dbReference>
<protein>
    <recommendedName>
        <fullName evidence="2">histidine kinase</fullName>
        <ecNumber evidence="2">2.7.13.3</ecNumber>
    </recommendedName>
</protein>
<keyword evidence="4" id="KW-0597">Phosphoprotein</keyword>
<dbReference type="SUPFAM" id="SSF55785">
    <property type="entry name" value="PYP-like sensor domain (PAS domain)"/>
    <property type="match status" value="2"/>
</dbReference>
<evidence type="ECO:0000256" key="1">
    <source>
        <dbReference type="ARBA" id="ARBA00000085"/>
    </source>
</evidence>
<proteinExistence type="predicted"/>
<comment type="catalytic activity">
    <reaction evidence="1">
        <text>ATP + protein L-histidine = ADP + protein N-phospho-L-histidine.</text>
        <dbReference type="EC" id="2.7.13.3"/>
    </reaction>
</comment>
<keyword evidence="14" id="KW-0843">Virulence</keyword>
<keyword evidence="15" id="KW-0675">Receptor</keyword>
<name>A0A2T9K9W2_9CAUL</name>
<dbReference type="Gene3D" id="3.30.450.20">
    <property type="entry name" value="PAS domain"/>
    <property type="match status" value="2"/>
</dbReference>
<keyword evidence="9" id="KW-0677">Repeat</keyword>
<keyword evidence="7" id="KW-0288">FMN</keyword>
<evidence type="ECO:0000256" key="9">
    <source>
        <dbReference type="ARBA" id="ARBA00022737"/>
    </source>
</evidence>
<dbReference type="InterPro" id="IPR036890">
    <property type="entry name" value="HATPase_C_sf"/>
</dbReference>
<dbReference type="InterPro" id="IPR001610">
    <property type="entry name" value="PAC"/>
</dbReference>
<keyword evidence="5" id="KW-0716">Sensory transduction</keyword>
<evidence type="ECO:0000256" key="12">
    <source>
        <dbReference type="ARBA" id="ARBA00022840"/>
    </source>
</evidence>
<dbReference type="OrthoDB" id="9760752at2"/>
<evidence type="ECO:0000313" key="19">
    <source>
        <dbReference type="Proteomes" id="UP000245073"/>
    </source>
</evidence>
<evidence type="ECO:0000256" key="3">
    <source>
        <dbReference type="ARBA" id="ARBA00022543"/>
    </source>
</evidence>
<keyword evidence="13" id="KW-0157">Chromophore</keyword>
<dbReference type="NCBIfam" id="TIGR00229">
    <property type="entry name" value="sensory_box"/>
    <property type="match status" value="1"/>
</dbReference>
<feature type="domain" description="PAC" evidence="17">
    <location>
        <begin position="198"/>
        <end position="250"/>
    </location>
</feature>
<dbReference type="InterPro" id="IPR035965">
    <property type="entry name" value="PAS-like_dom_sf"/>
</dbReference>
<sequence>MAVESAALNSPCCVQTLDDTGAVRSFNEEGLRLMAVDSPTDIVGRYWPDLWPKNVRPTLITALEKTRCNGTANFQIRCSMTTGANRWWDVTIASLPGNIAQFIVILRDITAAHSDLAAEKRTNDRLQDIMRSNADILWDIDLVDNKVWWGEGMTSTLGYDPDQIGESTRWRDERIHPDDRKRIVEGMRAAIEDGLANWEGEFRYLDAAGRYRDVLDRGAILTDVNGKAFRFVGVMQDVTARTALGEAYKLVAGELAHRVNNVLAVVSGLFQNSVRSTTSRADLIDAFGGRVMAMAAANTAVLRSEFGGAKLEDLICVQLAPFIGAGRLRLSGPPVVLKEAMTQPFALAVNELATNALKYGALSNEVGRVDLMWRLELRGEQKRLIVDWKESGGPIVKSPTRLGLGSKLIERGIRNCEVLRRFHLSGFHCTLDLELD</sequence>
<dbReference type="RefSeq" id="WP_109099863.1">
    <property type="nucleotide sequence ID" value="NZ_QDKQ01000024.1"/>
</dbReference>
<dbReference type="PANTHER" id="PTHR41523:SF8">
    <property type="entry name" value="ETHYLENE RESPONSE SENSOR PROTEIN"/>
    <property type="match status" value="1"/>
</dbReference>
<keyword evidence="10" id="KW-0547">Nucleotide-binding</keyword>
<dbReference type="Gene3D" id="3.30.565.10">
    <property type="entry name" value="Histidine kinase-like ATPase, C-terminal domain"/>
    <property type="match status" value="1"/>
</dbReference>
<dbReference type="InterPro" id="IPR011102">
    <property type="entry name" value="Sig_transdc_His_kinase_HWE"/>
</dbReference>
<dbReference type="SMART" id="SM00911">
    <property type="entry name" value="HWE_HK"/>
    <property type="match status" value="1"/>
</dbReference>
<evidence type="ECO:0000256" key="4">
    <source>
        <dbReference type="ARBA" id="ARBA00022553"/>
    </source>
</evidence>
<dbReference type="InterPro" id="IPR000700">
    <property type="entry name" value="PAS-assoc_C"/>
</dbReference>
<dbReference type="GO" id="GO:0005524">
    <property type="term" value="F:ATP binding"/>
    <property type="evidence" value="ECO:0007669"/>
    <property type="project" value="UniProtKB-KW"/>
</dbReference>
<comment type="caution">
    <text evidence="18">The sequence shown here is derived from an EMBL/GenBank/DDBJ whole genome shotgun (WGS) entry which is preliminary data.</text>
</comment>
<dbReference type="PROSITE" id="PS50112">
    <property type="entry name" value="PAS"/>
    <property type="match status" value="1"/>
</dbReference>
<dbReference type="SMART" id="SM00091">
    <property type="entry name" value="PAS"/>
    <property type="match status" value="2"/>
</dbReference>
<dbReference type="InterPro" id="IPR013655">
    <property type="entry name" value="PAS_fold_3"/>
</dbReference>
<dbReference type="InterPro" id="IPR000014">
    <property type="entry name" value="PAS"/>
</dbReference>
<keyword evidence="8" id="KW-0808">Transferase</keyword>
<dbReference type="Pfam" id="PF08448">
    <property type="entry name" value="PAS_4"/>
    <property type="match status" value="1"/>
</dbReference>
<keyword evidence="3" id="KW-0600">Photoreceptor protein</keyword>
<evidence type="ECO:0000256" key="5">
    <source>
        <dbReference type="ARBA" id="ARBA00022606"/>
    </source>
</evidence>
<evidence type="ECO:0000256" key="6">
    <source>
        <dbReference type="ARBA" id="ARBA00022630"/>
    </source>
</evidence>
<dbReference type="AlphaFoldDB" id="A0A2T9K9W2"/>
<evidence type="ECO:0000259" key="16">
    <source>
        <dbReference type="PROSITE" id="PS50112"/>
    </source>
</evidence>
<feature type="domain" description="PAS" evidence="16">
    <location>
        <begin position="122"/>
        <end position="194"/>
    </location>
</feature>
<evidence type="ECO:0000256" key="2">
    <source>
        <dbReference type="ARBA" id="ARBA00012438"/>
    </source>
</evidence>
<keyword evidence="19" id="KW-1185">Reference proteome</keyword>
<dbReference type="CDD" id="cd00130">
    <property type="entry name" value="PAS"/>
    <property type="match status" value="1"/>
</dbReference>
<dbReference type="Pfam" id="PF08447">
    <property type="entry name" value="PAS_3"/>
    <property type="match status" value="1"/>
</dbReference>
<keyword evidence="11" id="KW-0418">Kinase</keyword>
<dbReference type="GO" id="GO:0009881">
    <property type="term" value="F:photoreceptor activity"/>
    <property type="evidence" value="ECO:0007669"/>
    <property type="project" value="UniProtKB-KW"/>
</dbReference>
<evidence type="ECO:0000256" key="7">
    <source>
        <dbReference type="ARBA" id="ARBA00022643"/>
    </source>
</evidence>
<dbReference type="Proteomes" id="UP000245073">
    <property type="component" value="Unassembled WGS sequence"/>
</dbReference>